<sequence length="323" mass="35962">MRVLTEPNHTISLTEEILCYELCGNEFAYNLLAVALKDRLRLLLVGLPEETGEFGYTHLLDLELDRVKNDVVDVSAIAFAPDTSLNCTPKNVTLCAARGDLLHIFRTDLGQYNTVHKLQGHKDYINDIAWVCEGNLLASVSDDFTCRFWSTADEQNVITFRLTSAGMSVKAHPDDPTKVLVAEKKGIIRLYNVNSKQAVISVQSPKFPLMSADWAYSNRYFITALAGGDVVTWDLTRPVVPADVKQVHEDGGRSVRFAPGSSEMVLASIGRPDVTLKVFAAKSTMPLIEATLKTFGGMAWHQRLPYISAVSDRDLHFWKVQMK</sequence>
<dbReference type="PANTHER" id="PTHR22806:SF0">
    <property type="entry name" value="NUCLEOPORIN NUP37"/>
    <property type="match status" value="1"/>
</dbReference>
<protein>
    <submittedName>
        <fullName evidence="3">Nucleoporin Nup37</fullName>
    </submittedName>
</protein>
<dbReference type="InterPro" id="IPR036322">
    <property type="entry name" value="WD40_repeat_dom_sf"/>
</dbReference>
<dbReference type="AlphaFoldDB" id="A0A6P4IGS8"/>
<evidence type="ECO:0000313" key="2">
    <source>
        <dbReference type="Proteomes" id="UP001652661"/>
    </source>
</evidence>
<dbReference type="PROSITE" id="PS50082">
    <property type="entry name" value="WD_REPEATS_2"/>
    <property type="match status" value="1"/>
</dbReference>
<dbReference type="SMART" id="SM00320">
    <property type="entry name" value="WD40"/>
    <property type="match status" value="4"/>
</dbReference>
<gene>
    <name evidence="3" type="primary">Nup37</name>
</gene>
<reference evidence="3" key="1">
    <citation type="submission" date="2025-08" db="UniProtKB">
        <authorList>
            <consortium name="RefSeq"/>
        </authorList>
    </citation>
    <scope>IDENTIFICATION</scope>
    <source>
        <strain evidence="3">14028-0561.14</strain>
        <tissue evidence="3">Whole fly</tissue>
    </source>
</reference>
<dbReference type="PANTHER" id="PTHR22806">
    <property type="entry name" value="NUCLEOPORIN NUP37 P37 -RELATED"/>
    <property type="match status" value="1"/>
</dbReference>
<name>A0A6P4IGS8_DROKI</name>
<dbReference type="SUPFAM" id="SSF50978">
    <property type="entry name" value="WD40 repeat-like"/>
    <property type="match status" value="1"/>
</dbReference>
<evidence type="ECO:0000313" key="3">
    <source>
        <dbReference type="RefSeq" id="XP_017022844.1"/>
    </source>
</evidence>
<evidence type="ECO:0000256" key="1">
    <source>
        <dbReference type="PROSITE-ProRule" id="PRU00221"/>
    </source>
</evidence>
<keyword evidence="2" id="KW-1185">Reference proteome</keyword>
<dbReference type="GO" id="GO:0031080">
    <property type="term" value="C:nuclear pore outer ring"/>
    <property type="evidence" value="ECO:0007669"/>
    <property type="project" value="InterPro"/>
</dbReference>
<dbReference type="Pfam" id="PF00400">
    <property type="entry name" value="WD40"/>
    <property type="match status" value="1"/>
</dbReference>
<dbReference type="PROSITE" id="PS50294">
    <property type="entry name" value="WD_REPEATS_REGION"/>
    <property type="match status" value="1"/>
</dbReference>
<dbReference type="InterPro" id="IPR001680">
    <property type="entry name" value="WD40_rpt"/>
</dbReference>
<organism evidence="2 3">
    <name type="scientific">Drosophila kikkawai</name>
    <name type="common">Fruit fly</name>
    <dbReference type="NCBI Taxonomy" id="30033"/>
    <lineage>
        <taxon>Eukaryota</taxon>
        <taxon>Metazoa</taxon>
        <taxon>Ecdysozoa</taxon>
        <taxon>Arthropoda</taxon>
        <taxon>Hexapoda</taxon>
        <taxon>Insecta</taxon>
        <taxon>Pterygota</taxon>
        <taxon>Neoptera</taxon>
        <taxon>Endopterygota</taxon>
        <taxon>Diptera</taxon>
        <taxon>Brachycera</taxon>
        <taxon>Muscomorpha</taxon>
        <taxon>Ephydroidea</taxon>
        <taxon>Drosophilidae</taxon>
        <taxon>Drosophila</taxon>
        <taxon>Sophophora</taxon>
    </lineage>
</organism>
<dbReference type="OrthoDB" id="340259at2759"/>
<dbReference type="Gene3D" id="2.130.10.10">
    <property type="entry name" value="YVTN repeat-like/Quinoprotein amine dehydrogenase"/>
    <property type="match status" value="1"/>
</dbReference>
<feature type="repeat" description="WD" evidence="1">
    <location>
        <begin position="118"/>
        <end position="159"/>
    </location>
</feature>
<dbReference type="OMA" id="FWKVQIK"/>
<proteinExistence type="predicted"/>
<dbReference type="RefSeq" id="XP_017022844.1">
    <property type="nucleotide sequence ID" value="XM_017167355.3"/>
</dbReference>
<accession>A0A6P4IGS8</accession>
<dbReference type="InterPro" id="IPR037626">
    <property type="entry name" value="NUP37"/>
</dbReference>
<dbReference type="Proteomes" id="UP001652661">
    <property type="component" value="Chromosome 3L"/>
</dbReference>
<keyword evidence="1" id="KW-0853">WD repeat</keyword>
<dbReference type="InterPro" id="IPR015943">
    <property type="entry name" value="WD40/YVTN_repeat-like_dom_sf"/>
</dbReference>